<dbReference type="AlphaFoldDB" id="A4CCE2"/>
<dbReference type="STRING" id="87626.PTD2_14387"/>
<dbReference type="EMBL" id="AAOH01000006">
    <property type="protein sequence ID" value="EAR27235.1"/>
    <property type="molecule type" value="Genomic_DNA"/>
</dbReference>
<accession>A4CCE2</accession>
<gene>
    <name evidence="5" type="ORF">PTD2_14387</name>
</gene>
<name>A4CCE2_9GAMM</name>
<dbReference type="Pfam" id="PF00072">
    <property type="entry name" value="Response_reg"/>
    <property type="match status" value="1"/>
</dbReference>
<evidence type="ECO:0000313" key="6">
    <source>
        <dbReference type="Proteomes" id="UP000006201"/>
    </source>
</evidence>
<dbReference type="HOGENOM" id="CLU_683085_0_0_6"/>
<evidence type="ECO:0000313" key="5">
    <source>
        <dbReference type="EMBL" id="EAR27235.1"/>
    </source>
</evidence>
<dbReference type="PROSITE" id="PS50110">
    <property type="entry name" value="RESPONSE_REGULATORY"/>
    <property type="match status" value="1"/>
</dbReference>
<evidence type="ECO:0000256" key="2">
    <source>
        <dbReference type="ARBA" id="ARBA00023012"/>
    </source>
</evidence>
<proteinExistence type="predicted"/>
<evidence type="ECO:0000256" key="1">
    <source>
        <dbReference type="ARBA" id="ARBA00022553"/>
    </source>
</evidence>
<organism evidence="5 6">
    <name type="scientific">Pseudoalteromonas tunicata D2</name>
    <dbReference type="NCBI Taxonomy" id="87626"/>
    <lineage>
        <taxon>Bacteria</taxon>
        <taxon>Pseudomonadati</taxon>
        <taxon>Pseudomonadota</taxon>
        <taxon>Gammaproteobacteria</taxon>
        <taxon>Alteromonadales</taxon>
        <taxon>Pseudoalteromonadaceae</taxon>
        <taxon>Pseudoalteromonas</taxon>
    </lineage>
</organism>
<dbReference type="OrthoDB" id="9802426at2"/>
<evidence type="ECO:0000259" key="4">
    <source>
        <dbReference type="PROSITE" id="PS50110"/>
    </source>
</evidence>
<dbReference type="Gene3D" id="3.40.50.2300">
    <property type="match status" value="1"/>
</dbReference>
<feature type="domain" description="Response regulatory" evidence="4">
    <location>
        <begin position="286"/>
        <end position="402"/>
    </location>
</feature>
<comment type="caution">
    <text evidence="5">The sequence shown here is derived from an EMBL/GenBank/DDBJ whole genome shotgun (WGS) entry which is preliminary data.</text>
</comment>
<dbReference type="SMART" id="SM00448">
    <property type="entry name" value="REC"/>
    <property type="match status" value="1"/>
</dbReference>
<reference evidence="5 6" key="1">
    <citation type="submission" date="2006-02" db="EMBL/GenBank/DDBJ databases">
        <authorList>
            <person name="Moran M.A."/>
            <person name="Kjelleberg S."/>
            <person name="Egan S."/>
            <person name="Saunders N."/>
            <person name="Thomas T."/>
            <person name="Ferriera S."/>
            <person name="Johnson J."/>
            <person name="Kravitz S."/>
            <person name="Halpern A."/>
            <person name="Remington K."/>
            <person name="Beeson K."/>
            <person name="Tran B."/>
            <person name="Rogers Y.-H."/>
            <person name="Friedman R."/>
            <person name="Venter J.C."/>
        </authorList>
    </citation>
    <scope>NUCLEOTIDE SEQUENCE [LARGE SCALE GENOMIC DNA]</scope>
    <source>
        <strain evidence="5 6">D2</strain>
    </source>
</reference>
<keyword evidence="6" id="KW-1185">Reference proteome</keyword>
<dbReference type="InterPro" id="IPR001789">
    <property type="entry name" value="Sig_transdc_resp-reg_receiver"/>
</dbReference>
<keyword evidence="1 3" id="KW-0597">Phosphoprotein</keyword>
<evidence type="ECO:0000256" key="3">
    <source>
        <dbReference type="PROSITE-ProRule" id="PRU00169"/>
    </source>
</evidence>
<protein>
    <submittedName>
        <fullName evidence="5">Response regulator</fullName>
    </submittedName>
</protein>
<dbReference type="GO" id="GO:0000160">
    <property type="term" value="P:phosphorelay signal transduction system"/>
    <property type="evidence" value="ECO:0007669"/>
    <property type="project" value="UniProtKB-KW"/>
</dbReference>
<feature type="modified residue" description="4-aspartylphosphate" evidence="3">
    <location>
        <position position="335"/>
    </location>
</feature>
<sequence>MSSESRLASRHPKVVLLYQDKENTDCLDPLILDISDEYRALKLTKTIAKDIKQLSPHVIIFALDTVFNSTKTYLHLVENNILRNNHFSILLCSNKESGLAFQACVRELFDDYFVYQPLYEKFRLKLIIHHGLKQCRGSYQFDQSQIEKLNAQNEEFTQLIEQGFQCRQELVDTVTKSKNNISTQTQSNKNDEQQTDAEQDLKNKLMAEINEHHLAPMFKLLESNIASTMNSLIQSLTKQQQTHLTQTQASISASNKNERSNYLDNSELQKFIHSLEAFEQKNLPKKILVVEDNSLYREMISSVLTKEHFEVDEAEDGLKAIRKIKENNYSLIIMDLFMPHLDGLNTTKHIRLLPNGKNTPIIALSGNKNKQLVQKWASHGLAGYIMKPSTKTQILDTVEKALS</sequence>
<dbReference type="CDD" id="cd17546">
    <property type="entry name" value="REC_hyHK_CKI1_RcsC-like"/>
    <property type="match status" value="1"/>
</dbReference>
<dbReference type="InterPro" id="IPR011006">
    <property type="entry name" value="CheY-like_superfamily"/>
</dbReference>
<dbReference type="PANTHER" id="PTHR45339">
    <property type="entry name" value="HYBRID SIGNAL TRANSDUCTION HISTIDINE KINASE J"/>
    <property type="match status" value="1"/>
</dbReference>
<dbReference type="RefSeq" id="WP_009838497.1">
    <property type="nucleotide sequence ID" value="NZ_AAOH01000006.1"/>
</dbReference>
<dbReference type="Proteomes" id="UP000006201">
    <property type="component" value="Unassembled WGS sequence"/>
</dbReference>
<dbReference type="PANTHER" id="PTHR45339:SF1">
    <property type="entry name" value="HYBRID SIGNAL TRANSDUCTION HISTIDINE KINASE J"/>
    <property type="match status" value="1"/>
</dbReference>
<keyword evidence="2" id="KW-0902">Two-component regulatory system</keyword>
<dbReference type="eggNOG" id="COG2197">
    <property type="taxonomic scope" value="Bacteria"/>
</dbReference>
<dbReference type="SUPFAM" id="SSF52172">
    <property type="entry name" value="CheY-like"/>
    <property type="match status" value="1"/>
</dbReference>